<gene>
    <name evidence="2" type="ORF">Hypma_012692</name>
</gene>
<evidence type="ECO:0000313" key="3">
    <source>
        <dbReference type="Proteomes" id="UP000076154"/>
    </source>
</evidence>
<keyword evidence="3" id="KW-1185">Reference proteome</keyword>
<sequence>MYKVIVHGDLAFLIGLGRLFEDVLEDTSATRHGPGRESGLHAVVGKPSDDDIQREHGPTWTGYRYPL</sequence>
<accession>A0A369JNH9</accession>
<evidence type="ECO:0000256" key="1">
    <source>
        <dbReference type="SAM" id="MobiDB-lite"/>
    </source>
</evidence>
<protein>
    <submittedName>
        <fullName evidence="2">Uncharacterized protein</fullName>
    </submittedName>
</protein>
<proteinExistence type="predicted"/>
<evidence type="ECO:0000313" key="2">
    <source>
        <dbReference type="EMBL" id="RDB20346.1"/>
    </source>
</evidence>
<dbReference type="Proteomes" id="UP000076154">
    <property type="component" value="Unassembled WGS sequence"/>
</dbReference>
<name>A0A369JNH9_HYPMA</name>
<feature type="compositionally biased region" description="Basic and acidic residues" evidence="1">
    <location>
        <begin position="47"/>
        <end position="57"/>
    </location>
</feature>
<comment type="caution">
    <text evidence="2">The sequence shown here is derived from an EMBL/GenBank/DDBJ whole genome shotgun (WGS) entry which is preliminary data.</text>
</comment>
<feature type="region of interest" description="Disordered" evidence="1">
    <location>
        <begin position="28"/>
        <end position="67"/>
    </location>
</feature>
<organism evidence="2 3">
    <name type="scientific">Hypsizygus marmoreus</name>
    <name type="common">White beech mushroom</name>
    <name type="synonym">Agaricus marmoreus</name>
    <dbReference type="NCBI Taxonomy" id="39966"/>
    <lineage>
        <taxon>Eukaryota</taxon>
        <taxon>Fungi</taxon>
        <taxon>Dikarya</taxon>
        <taxon>Basidiomycota</taxon>
        <taxon>Agaricomycotina</taxon>
        <taxon>Agaricomycetes</taxon>
        <taxon>Agaricomycetidae</taxon>
        <taxon>Agaricales</taxon>
        <taxon>Tricholomatineae</taxon>
        <taxon>Lyophyllaceae</taxon>
        <taxon>Hypsizygus</taxon>
    </lineage>
</organism>
<dbReference type="InParanoid" id="A0A369JNH9"/>
<dbReference type="AlphaFoldDB" id="A0A369JNH9"/>
<dbReference type="EMBL" id="LUEZ02000069">
    <property type="protein sequence ID" value="RDB20346.1"/>
    <property type="molecule type" value="Genomic_DNA"/>
</dbReference>
<reference evidence="2" key="1">
    <citation type="submission" date="2018-04" db="EMBL/GenBank/DDBJ databases">
        <title>Whole genome sequencing of Hypsizygus marmoreus.</title>
        <authorList>
            <person name="Choi I.-G."/>
            <person name="Min B."/>
            <person name="Kim J.-G."/>
            <person name="Kim S."/>
            <person name="Oh Y.-L."/>
            <person name="Kong W.-S."/>
            <person name="Park H."/>
            <person name="Jeong J."/>
            <person name="Song E.-S."/>
        </authorList>
    </citation>
    <scope>NUCLEOTIDE SEQUENCE [LARGE SCALE GENOMIC DNA]</scope>
    <source>
        <strain evidence="2">51987-8</strain>
    </source>
</reference>